<dbReference type="InterPro" id="IPR001279">
    <property type="entry name" value="Metallo-B-lactamas"/>
</dbReference>
<keyword evidence="2" id="KW-0479">Metal-binding</keyword>
<keyword evidence="4" id="KW-0862">Zinc</keyword>
<dbReference type="InterPro" id="IPR055132">
    <property type="entry name" value="RNase_J_b_CASP"/>
</dbReference>
<dbReference type="PANTHER" id="PTHR43694">
    <property type="entry name" value="RIBONUCLEASE J"/>
    <property type="match status" value="1"/>
</dbReference>
<dbReference type="InterPro" id="IPR042173">
    <property type="entry name" value="RNase_J_2"/>
</dbReference>
<keyword evidence="3" id="KW-0378">Hydrolase</keyword>
<keyword evidence="6" id="KW-0694">RNA-binding</keyword>
<evidence type="ECO:0000256" key="3">
    <source>
        <dbReference type="ARBA" id="ARBA00022801"/>
    </source>
</evidence>
<dbReference type="InterPro" id="IPR011108">
    <property type="entry name" value="RMMBL"/>
</dbReference>
<dbReference type="Pfam" id="PF00753">
    <property type="entry name" value="Lactamase_B"/>
    <property type="match status" value="1"/>
</dbReference>
<dbReference type="Pfam" id="PF22505">
    <property type="entry name" value="RNase_J_b_CASP"/>
    <property type="match status" value="1"/>
</dbReference>
<evidence type="ECO:0000256" key="2">
    <source>
        <dbReference type="ARBA" id="ARBA00022723"/>
    </source>
</evidence>
<dbReference type="InterPro" id="IPR036866">
    <property type="entry name" value="RibonucZ/Hydroxyglut_hydro"/>
</dbReference>
<accession>M9RL23</accession>
<dbReference type="Pfam" id="PF17770">
    <property type="entry name" value="RNase_J_C"/>
    <property type="match status" value="1"/>
</dbReference>
<dbReference type="RefSeq" id="WP_015495920.1">
    <property type="nucleotide sequence ID" value="NC_020908.1"/>
</dbReference>
<evidence type="ECO:0000256" key="6">
    <source>
        <dbReference type="ARBA" id="ARBA00022884"/>
    </source>
</evidence>
<dbReference type="SUPFAM" id="SSF56281">
    <property type="entry name" value="Metallo-hydrolase/oxidoreductase"/>
    <property type="match status" value="1"/>
</dbReference>
<dbReference type="PANTHER" id="PTHR43694:SF1">
    <property type="entry name" value="RIBONUCLEASE J"/>
    <property type="match status" value="1"/>
</dbReference>
<evidence type="ECO:0000256" key="1">
    <source>
        <dbReference type="ARBA" id="ARBA00022722"/>
    </source>
</evidence>
<feature type="domain" description="Metallo-beta-lactamase" evidence="7">
    <location>
        <begin position="18"/>
        <end position="218"/>
    </location>
</feature>
<dbReference type="AlphaFoldDB" id="M9RL23"/>
<evidence type="ECO:0000313" key="8">
    <source>
        <dbReference type="EMBL" id="AGI72872.1"/>
    </source>
</evidence>
<keyword evidence="5" id="KW-0269">Exonuclease</keyword>
<dbReference type="PROSITE" id="PS01292">
    <property type="entry name" value="UPF0036"/>
    <property type="match status" value="1"/>
</dbReference>
<dbReference type="GO" id="GO:0046872">
    <property type="term" value="F:metal ion binding"/>
    <property type="evidence" value="ECO:0007669"/>
    <property type="project" value="UniProtKB-KW"/>
</dbReference>
<dbReference type="Proteomes" id="UP000004688">
    <property type="component" value="Chromosome"/>
</dbReference>
<dbReference type="GO" id="GO:0003723">
    <property type="term" value="F:RNA binding"/>
    <property type="evidence" value="ECO:0007669"/>
    <property type="project" value="UniProtKB-KW"/>
</dbReference>
<keyword evidence="1" id="KW-0540">Nuclease</keyword>
<reference evidence="8 9" key="1">
    <citation type="journal article" date="2013" name="PLoS ONE">
        <title>Poles Apart: Arctic and Antarctic Octadecabacter strains Share High Genome Plasticity and a New Type of Xanthorhodopsin.</title>
        <authorList>
            <person name="Vollmers J."/>
            <person name="Voget S."/>
            <person name="Dietrich S."/>
            <person name="Gollnow K."/>
            <person name="Smits M."/>
            <person name="Meyer K."/>
            <person name="Brinkhoff T."/>
            <person name="Simon M."/>
            <person name="Daniel R."/>
        </authorList>
    </citation>
    <scope>NUCLEOTIDE SEQUENCE [LARGE SCALE GENOMIC DNA]</scope>
    <source>
        <strain evidence="8 9">238</strain>
    </source>
</reference>
<sequence length="556" mass="60435">MSKARLMYLPLGGAGEIGMNCYVYGYGPADAERLIVVDLGVTFPDMDGTPGVDLILPDISWLAARKSQIEAIFITHGHEDHVGAVGHLYERLGAPIYARAFTANLARRKMSEHGFSDKTVKTVGKWPETVKVGPFEVGFVPISHSIPESSGLVIDSKGGRIIHTGDFKIDVEPGIGEPFDYDLWASLGKDGVKALVCDSTNVFSREEGRSESTVGPEIEKFLINAKGMVAATTFASNVSRVRTIALAAERAGRSVCLLGRSMRRMVEAATEVGILNDFPHVIPPEEVGNLPRENVLLLVTGSQGERRAASAQLANGKYMGITMREGDTFLFSSKTIPGNEKGVIHIMNQFSELGVDVVDDSSGGLYHVSGHANRPDLDTMRDLIKPQTLIPMHGEHRHLREHVNIGEAAGVQGVLAVNGMMVDLSGNKAKVVEHIETGRMYLDGSVKVGQFDGVVRDRIRMALNGHVIVTLIIDENGDPMGDPWCEIMGLPKQGRNNAPLVDVLEEDLSQFLGRANDRTLADDEKLEKELRTIARKTAYSEIGKKPEVTVVISRLA</sequence>
<dbReference type="Gene3D" id="3.10.20.580">
    <property type="match status" value="1"/>
</dbReference>
<organism evidence="8 9">
    <name type="scientific">Octadecabacter arcticus 238</name>
    <dbReference type="NCBI Taxonomy" id="391616"/>
    <lineage>
        <taxon>Bacteria</taxon>
        <taxon>Pseudomonadati</taxon>
        <taxon>Pseudomonadota</taxon>
        <taxon>Alphaproteobacteria</taxon>
        <taxon>Rhodobacterales</taxon>
        <taxon>Roseobacteraceae</taxon>
        <taxon>Octadecabacter</taxon>
    </lineage>
</organism>
<evidence type="ECO:0000256" key="5">
    <source>
        <dbReference type="ARBA" id="ARBA00022839"/>
    </source>
</evidence>
<dbReference type="EMBL" id="CP003742">
    <property type="protein sequence ID" value="AGI72872.1"/>
    <property type="molecule type" value="Genomic_DNA"/>
</dbReference>
<dbReference type="Gene3D" id="3.60.15.10">
    <property type="entry name" value="Ribonuclease Z/Hydroxyacylglutathione hydrolase-like"/>
    <property type="match status" value="1"/>
</dbReference>
<gene>
    <name evidence="8" type="ORF">OA238_c28500</name>
</gene>
<dbReference type="STRING" id="391616.OA238_c28500"/>
<dbReference type="CDD" id="cd07714">
    <property type="entry name" value="RNaseJ_MBL-fold"/>
    <property type="match status" value="1"/>
</dbReference>
<dbReference type="Gene3D" id="3.40.50.10710">
    <property type="entry name" value="Metallo-hydrolase/oxidoreductase"/>
    <property type="match status" value="1"/>
</dbReference>
<name>M9RL23_9RHOB</name>
<dbReference type="KEGG" id="oar:OA238_c28500"/>
<dbReference type="OrthoDB" id="9770211at2"/>
<dbReference type="GO" id="GO:0004527">
    <property type="term" value="F:exonuclease activity"/>
    <property type="evidence" value="ECO:0007669"/>
    <property type="project" value="UniProtKB-KW"/>
</dbReference>
<protein>
    <submittedName>
        <fullName evidence="8">Putative ribonuclease</fullName>
    </submittedName>
</protein>
<keyword evidence="9" id="KW-1185">Reference proteome</keyword>
<evidence type="ECO:0000256" key="4">
    <source>
        <dbReference type="ARBA" id="ARBA00022833"/>
    </source>
</evidence>
<evidence type="ECO:0000313" key="9">
    <source>
        <dbReference type="Proteomes" id="UP000004688"/>
    </source>
</evidence>
<dbReference type="Pfam" id="PF07521">
    <property type="entry name" value="RMMBL"/>
    <property type="match status" value="1"/>
</dbReference>
<dbReference type="InterPro" id="IPR001587">
    <property type="entry name" value="RNase_J_CS"/>
</dbReference>
<dbReference type="eggNOG" id="COG0595">
    <property type="taxonomic scope" value="Bacteria"/>
</dbReference>
<dbReference type="InterPro" id="IPR041636">
    <property type="entry name" value="RNase_J_C"/>
</dbReference>
<evidence type="ECO:0000259" key="7">
    <source>
        <dbReference type="SMART" id="SM00849"/>
    </source>
</evidence>
<proteinExistence type="predicted"/>
<dbReference type="SMART" id="SM00849">
    <property type="entry name" value="Lactamase_B"/>
    <property type="match status" value="1"/>
</dbReference>
<dbReference type="HOGENOM" id="CLU_008727_3_3_5"/>